<protein>
    <submittedName>
        <fullName evidence="1">Uncharacterized protein</fullName>
    </submittedName>
</protein>
<name>A0A1F5ZG91_9BACT</name>
<dbReference type="EMBL" id="MFIZ01000032">
    <property type="protein sequence ID" value="OGG11365.1"/>
    <property type="molecule type" value="Genomic_DNA"/>
</dbReference>
<reference evidence="1 2" key="1">
    <citation type="journal article" date="2016" name="Nat. Commun.">
        <title>Thousands of microbial genomes shed light on interconnected biogeochemical processes in an aquifer system.</title>
        <authorList>
            <person name="Anantharaman K."/>
            <person name="Brown C.T."/>
            <person name="Hug L.A."/>
            <person name="Sharon I."/>
            <person name="Castelle C.J."/>
            <person name="Probst A.J."/>
            <person name="Thomas B.C."/>
            <person name="Singh A."/>
            <person name="Wilkins M.J."/>
            <person name="Karaoz U."/>
            <person name="Brodie E.L."/>
            <person name="Williams K.H."/>
            <person name="Hubbard S.S."/>
            <person name="Banfield J.F."/>
        </authorList>
    </citation>
    <scope>NUCLEOTIDE SEQUENCE [LARGE SCALE GENOMIC DNA]</scope>
</reference>
<organism evidence="1 2">
    <name type="scientific">Candidatus Gottesmanbacteria bacterium RBG_13_45_10</name>
    <dbReference type="NCBI Taxonomy" id="1798370"/>
    <lineage>
        <taxon>Bacteria</taxon>
        <taxon>Candidatus Gottesmaniibacteriota</taxon>
    </lineage>
</organism>
<comment type="caution">
    <text evidence="1">The sequence shown here is derived from an EMBL/GenBank/DDBJ whole genome shotgun (WGS) entry which is preliminary data.</text>
</comment>
<dbReference type="STRING" id="1798370.A2Z00_04750"/>
<evidence type="ECO:0000313" key="2">
    <source>
        <dbReference type="Proteomes" id="UP000177268"/>
    </source>
</evidence>
<proteinExistence type="predicted"/>
<dbReference type="AlphaFoldDB" id="A0A1F5ZG91"/>
<dbReference type="Proteomes" id="UP000177268">
    <property type="component" value="Unassembled WGS sequence"/>
</dbReference>
<evidence type="ECO:0000313" key="1">
    <source>
        <dbReference type="EMBL" id="OGG11365.1"/>
    </source>
</evidence>
<sequence length="164" mass="18611">MPHAEIYDVRYDGIPHEKITDEMGLRKRIINAMRHIYNAPTYVDETNRSAVQHPSLIFVDVTEEKSTWSYGDFSTVFVLNHGSLISAYYHTQDGKVFAAFLTGAVPNETNQWVAQALGYDLGSCKRIGDGSLVSHVSQKRWDLDSKPYELTYYGANVQELPEYA</sequence>
<gene>
    <name evidence="1" type="ORF">A2Z00_04750</name>
</gene>
<accession>A0A1F5ZG91</accession>